<dbReference type="EC" id="1.1.1.133" evidence="3 6"/>
<dbReference type="RefSeq" id="WP_202082530.1">
    <property type="nucleotide sequence ID" value="NZ_JAERTZ010000012.1"/>
</dbReference>
<comment type="pathway">
    <text evidence="1 6">Carbohydrate biosynthesis; dTDP-L-rhamnose biosynthesis.</text>
</comment>
<dbReference type="InterPro" id="IPR029903">
    <property type="entry name" value="RmlD-like-bd"/>
</dbReference>
<comment type="function">
    <text evidence="6">Catalyzes the reduction of dTDP-6-deoxy-L-lyxo-4-hexulose to yield dTDP-L-rhamnose.</text>
</comment>
<dbReference type="EMBL" id="JAERTZ010000012">
    <property type="protein sequence ID" value="MBL1376552.1"/>
    <property type="molecule type" value="Genomic_DNA"/>
</dbReference>
<evidence type="ECO:0000256" key="1">
    <source>
        <dbReference type="ARBA" id="ARBA00004781"/>
    </source>
</evidence>
<dbReference type="Gene3D" id="3.40.50.720">
    <property type="entry name" value="NAD(P)-binding Rossmann-like Domain"/>
    <property type="match status" value="1"/>
</dbReference>
<name>A0ABS1QPP2_9GAMM</name>
<feature type="domain" description="RmlD-like substrate binding" evidence="7">
    <location>
        <begin position="4"/>
        <end position="294"/>
    </location>
</feature>
<evidence type="ECO:0000259" key="7">
    <source>
        <dbReference type="Pfam" id="PF04321"/>
    </source>
</evidence>
<comment type="caution">
    <text evidence="8">The sequence shown here is derived from an EMBL/GenBank/DDBJ whole genome shotgun (WGS) entry which is preliminary data.</text>
</comment>
<dbReference type="Proteomes" id="UP000638570">
    <property type="component" value="Unassembled WGS sequence"/>
</dbReference>
<evidence type="ECO:0000256" key="4">
    <source>
        <dbReference type="ARBA" id="ARBA00017099"/>
    </source>
</evidence>
<keyword evidence="6 8" id="KW-0560">Oxidoreductase</keyword>
<evidence type="ECO:0000256" key="6">
    <source>
        <dbReference type="RuleBase" id="RU364082"/>
    </source>
</evidence>
<dbReference type="Gene3D" id="3.90.25.10">
    <property type="entry name" value="UDP-galactose 4-epimerase, domain 1"/>
    <property type="match status" value="1"/>
</dbReference>
<dbReference type="SUPFAM" id="SSF51735">
    <property type="entry name" value="NAD(P)-binding Rossmann-fold domains"/>
    <property type="match status" value="1"/>
</dbReference>
<gene>
    <name evidence="8" type="primary">rfbD</name>
    <name evidence="8" type="ORF">JKV55_04270</name>
</gene>
<protein>
    <recommendedName>
        <fullName evidence="4 6">dTDP-4-dehydrorhamnose reductase</fullName>
        <ecNumber evidence="3 6">1.1.1.133</ecNumber>
    </recommendedName>
</protein>
<dbReference type="InterPro" id="IPR036291">
    <property type="entry name" value="NAD(P)-bd_dom_sf"/>
</dbReference>
<comment type="cofactor">
    <cofactor evidence="6">
        <name>Mg(2+)</name>
        <dbReference type="ChEBI" id="CHEBI:18420"/>
    </cofactor>
    <text evidence="6">Binds 1 Mg(2+) ion per monomer.</text>
</comment>
<dbReference type="InterPro" id="IPR005913">
    <property type="entry name" value="dTDP_dehydrorham_reduct"/>
</dbReference>
<evidence type="ECO:0000256" key="5">
    <source>
        <dbReference type="ARBA" id="ARBA00048200"/>
    </source>
</evidence>
<evidence type="ECO:0000313" key="8">
    <source>
        <dbReference type="EMBL" id="MBL1376552.1"/>
    </source>
</evidence>
<dbReference type="PANTHER" id="PTHR10491">
    <property type="entry name" value="DTDP-4-DEHYDRORHAMNOSE REDUCTASE"/>
    <property type="match status" value="1"/>
</dbReference>
<dbReference type="NCBIfam" id="TIGR01214">
    <property type="entry name" value="rmlD"/>
    <property type="match status" value="1"/>
</dbReference>
<dbReference type="GO" id="GO:0008831">
    <property type="term" value="F:dTDP-4-dehydrorhamnose reductase activity"/>
    <property type="evidence" value="ECO:0007669"/>
    <property type="project" value="UniProtKB-EC"/>
</dbReference>
<comment type="catalytic activity">
    <reaction evidence="5 6">
        <text>dTDP-beta-L-rhamnose + NADP(+) = dTDP-4-dehydro-beta-L-rhamnose + NADPH + H(+)</text>
        <dbReference type="Rhea" id="RHEA:21796"/>
        <dbReference type="ChEBI" id="CHEBI:15378"/>
        <dbReference type="ChEBI" id="CHEBI:57510"/>
        <dbReference type="ChEBI" id="CHEBI:57783"/>
        <dbReference type="ChEBI" id="CHEBI:58349"/>
        <dbReference type="ChEBI" id="CHEBI:62830"/>
        <dbReference type="EC" id="1.1.1.133"/>
    </reaction>
</comment>
<sequence length="298" mass="32182">MSNMRVLVIGAYGQVGSELMSSVPAGLDVRGLGSAELDISNAGQLEAVITEVNPAFIVNAAAYTAVDKAESESERAWQVNALGVKSLAQAAARQNIPVLHISTDYVFSGNARHPYKESDTTGPNGVYGASKLAGELLLSAYCARHIILRTSWVFGTHGNNFVKTMIRLGQERDKLGVVADQFGGPTAAAAIARAIWTLVGQYQQQGELAWGTYHFSGAPACSWHEFATEIFAQAERLELIKSSPSLEAIATSQYPTPARRPSWSVLDGEKLNTTFGVAPPDWRDELVMVLQQLQSMKR</sequence>
<reference evidence="9" key="1">
    <citation type="submission" date="2021-01" db="EMBL/GenBank/DDBJ databases">
        <title>Genome public.</title>
        <authorList>
            <person name="Liu C."/>
            <person name="Sun Q."/>
        </authorList>
    </citation>
    <scope>NUCLEOTIDE SEQUENCE [LARGE SCALE GENOMIC DNA]</scope>
    <source>
        <strain evidence="9">CGMCC 1.18722</strain>
    </source>
</reference>
<proteinExistence type="inferred from homology"/>
<keyword evidence="6" id="KW-0521">NADP</keyword>
<dbReference type="Pfam" id="PF04321">
    <property type="entry name" value="RmlD_sub_bind"/>
    <property type="match status" value="1"/>
</dbReference>
<comment type="similarity">
    <text evidence="2 6">Belongs to the dTDP-4-dehydrorhamnose reductase family.</text>
</comment>
<organism evidence="8 9">
    <name type="scientific">Zobellella iuensis</name>
    <dbReference type="NCBI Taxonomy" id="2803811"/>
    <lineage>
        <taxon>Bacteria</taxon>
        <taxon>Pseudomonadati</taxon>
        <taxon>Pseudomonadota</taxon>
        <taxon>Gammaproteobacteria</taxon>
        <taxon>Aeromonadales</taxon>
        <taxon>Aeromonadaceae</taxon>
        <taxon>Zobellella</taxon>
    </lineage>
</organism>
<dbReference type="CDD" id="cd05254">
    <property type="entry name" value="dTDP_HR_like_SDR_e"/>
    <property type="match status" value="1"/>
</dbReference>
<evidence type="ECO:0000256" key="3">
    <source>
        <dbReference type="ARBA" id="ARBA00012929"/>
    </source>
</evidence>
<accession>A0ABS1QPP2</accession>
<evidence type="ECO:0000313" key="9">
    <source>
        <dbReference type="Proteomes" id="UP000638570"/>
    </source>
</evidence>
<keyword evidence="9" id="KW-1185">Reference proteome</keyword>
<evidence type="ECO:0000256" key="2">
    <source>
        <dbReference type="ARBA" id="ARBA00010944"/>
    </source>
</evidence>
<dbReference type="PANTHER" id="PTHR10491:SF4">
    <property type="entry name" value="METHIONINE ADENOSYLTRANSFERASE 2 SUBUNIT BETA"/>
    <property type="match status" value="1"/>
</dbReference>